<keyword evidence="2" id="KW-0313">Glucose metabolism</keyword>
<dbReference type="Gene3D" id="2.130.10.10">
    <property type="entry name" value="YVTN repeat-like/Quinoprotein amine dehydrogenase"/>
    <property type="match status" value="1"/>
</dbReference>
<dbReference type="GO" id="GO:0017057">
    <property type="term" value="F:6-phosphogluconolactonase activity"/>
    <property type="evidence" value="ECO:0007669"/>
    <property type="project" value="TreeGrafter"/>
</dbReference>
<dbReference type="InterPro" id="IPR011048">
    <property type="entry name" value="Haem_d1_sf"/>
</dbReference>
<dbReference type="Pfam" id="PF10282">
    <property type="entry name" value="Lactonase"/>
    <property type="match status" value="1"/>
</dbReference>
<dbReference type="OMA" id="NKEFIGY"/>
<keyword evidence="2" id="KW-0119">Carbohydrate metabolism</keyword>
<reference evidence="3 4" key="1">
    <citation type="journal article" date="2018" name="Nat. Biotechnol.">
        <title>A standardized bacterial taxonomy based on genome phylogeny substantially revises the tree of life.</title>
        <authorList>
            <person name="Parks D.H."/>
            <person name="Chuvochina M."/>
            <person name="Waite D.W."/>
            <person name="Rinke C."/>
            <person name="Skarshewski A."/>
            <person name="Chaumeil P.A."/>
            <person name="Hugenholtz P."/>
        </authorList>
    </citation>
    <scope>NUCLEOTIDE SEQUENCE [LARGE SCALE GENOMIC DNA]</scope>
    <source>
        <strain evidence="3">UBA8844</strain>
    </source>
</reference>
<dbReference type="PANTHER" id="PTHR30344">
    <property type="entry name" value="6-PHOSPHOGLUCONOLACTONASE-RELATED"/>
    <property type="match status" value="1"/>
</dbReference>
<sequence>MTWDALQTRREFLTAAAVAGFVVARRTPPHAETAAERHVPWTMYIGTYTKTGKSKGIYRVSVDPVTLQFGTLELASETPDPSFLAITPDGRALVAVNELVEFGGQASGSVTVFARNAASGALTVLSPSRASRGAAPCYVSIDRTGRQVMVANYVGGNVAVLPLATSGALGEAGTVLARTGKGPHPVRQVAPHAHCILPDPGNRFVLMSDLGTDKIHVARLDAATGALTPADVPEVSLRPGSGPRHLAFSPDGQTLYVVTELDSTIVAFAYNRATGGLTERQRISTRPAGATIENFPADLHVHPTGRTVYASNRGDDTIAVFAVDATSKALSLVQSVPTGGSGPRNFTLTPDGTGLLVANQRSDSILAFQVDAVTGQLAATGQVLDAPVPVCLTFA</sequence>
<dbReference type="PANTHER" id="PTHR30344:SF1">
    <property type="entry name" value="6-PHOSPHOGLUCONOLACTONASE"/>
    <property type="match status" value="1"/>
</dbReference>
<dbReference type="EMBL" id="DPIY01000006">
    <property type="protein sequence ID" value="HCT56779.1"/>
    <property type="molecule type" value="Genomic_DNA"/>
</dbReference>
<accession>A0A3D4V6K4</accession>
<dbReference type="InterPro" id="IPR015943">
    <property type="entry name" value="WD40/YVTN_repeat-like_dom_sf"/>
</dbReference>
<dbReference type="Proteomes" id="UP000264071">
    <property type="component" value="Unassembled WGS sequence"/>
</dbReference>
<dbReference type="GO" id="GO:0006006">
    <property type="term" value="P:glucose metabolic process"/>
    <property type="evidence" value="ECO:0007669"/>
    <property type="project" value="UniProtKB-KW"/>
</dbReference>
<dbReference type="AlphaFoldDB" id="A0A3D4V6K4"/>
<comment type="caution">
    <text evidence="3">The sequence shown here is derived from an EMBL/GenBank/DDBJ whole genome shotgun (WGS) entry which is preliminary data.</text>
</comment>
<evidence type="ECO:0000313" key="4">
    <source>
        <dbReference type="Proteomes" id="UP000264071"/>
    </source>
</evidence>
<protein>
    <submittedName>
        <fullName evidence="3">Lactonase family protein</fullName>
    </submittedName>
</protein>
<proteinExistence type="inferred from homology"/>
<organism evidence="3 4">
    <name type="scientific">Gemmatimonas aurantiaca</name>
    <dbReference type="NCBI Taxonomy" id="173480"/>
    <lineage>
        <taxon>Bacteria</taxon>
        <taxon>Pseudomonadati</taxon>
        <taxon>Gemmatimonadota</taxon>
        <taxon>Gemmatimonadia</taxon>
        <taxon>Gemmatimonadales</taxon>
        <taxon>Gemmatimonadaceae</taxon>
        <taxon>Gemmatimonas</taxon>
    </lineage>
</organism>
<comment type="similarity">
    <text evidence="1">Belongs to the cycloisomerase 2 family.</text>
</comment>
<evidence type="ECO:0000313" key="3">
    <source>
        <dbReference type="EMBL" id="HCT56779.1"/>
    </source>
</evidence>
<evidence type="ECO:0000256" key="2">
    <source>
        <dbReference type="ARBA" id="ARBA00022526"/>
    </source>
</evidence>
<dbReference type="GO" id="GO:0005829">
    <property type="term" value="C:cytosol"/>
    <property type="evidence" value="ECO:0007669"/>
    <property type="project" value="TreeGrafter"/>
</dbReference>
<gene>
    <name evidence="3" type="ORF">DGD08_06155</name>
</gene>
<evidence type="ECO:0000256" key="1">
    <source>
        <dbReference type="ARBA" id="ARBA00005564"/>
    </source>
</evidence>
<dbReference type="InterPro" id="IPR050282">
    <property type="entry name" value="Cycloisomerase_2"/>
</dbReference>
<name>A0A3D4V6K4_9BACT</name>
<dbReference type="SUPFAM" id="SSF51004">
    <property type="entry name" value="C-terminal (heme d1) domain of cytochrome cd1-nitrite reductase"/>
    <property type="match status" value="1"/>
</dbReference>
<dbReference type="InterPro" id="IPR019405">
    <property type="entry name" value="Lactonase_7-beta_prop"/>
</dbReference>